<evidence type="ECO:0000256" key="15">
    <source>
        <dbReference type="ARBA" id="ARBA00047816"/>
    </source>
</evidence>
<dbReference type="Gene3D" id="2.60.40.420">
    <property type="entry name" value="Cupredoxins - blue copper proteins"/>
    <property type="match status" value="1"/>
</dbReference>
<comment type="subcellular location">
    <subcellularLocation>
        <location evidence="1">Membrane</location>
        <topology evidence="1">Multi-pass membrane protein</topology>
    </subcellularLocation>
    <subcellularLocation>
        <location evidence="2">Periplasm</location>
    </subcellularLocation>
</comment>
<evidence type="ECO:0000256" key="1">
    <source>
        <dbReference type="ARBA" id="ARBA00004141"/>
    </source>
</evidence>
<dbReference type="GO" id="GO:0042773">
    <property type="term" value="P:ATP synthesis coupled electron transport"/>
    <property type="evidence" value="ECO:0007669"/>
    <property type="project" value="TreeGrafter"/>
</dbReference>
<keyword evidence="12 16" id="KW-0408">Iron</keyword>
<feature type="domain" description="Cytochrome oxidase subunit II copper A binding" evidence="18">
    <location>
        <begin position="122"/>
        <end position="264"/>
    </location>
</feature>
<dbReference type="PROSITE" id="PS51007">
    <property type="entry name" value="CYTC"/>
    <property type="match status" value="1"/>
</dbReference>
<evidence type="ECO:0000256" key="7">
    <source>
        <dbReference type="ARBA" id="ARBA00022692"/>
    </source>
</evidence>
<evidence type="ECO:0000256" key="5">
    <source>
        <dbReference type="ARBA" id="ARBA00022448"/>
    </source>
</evidence>
<reference evidence="20" key="2">
    <citation type="submission" date="2020-09" db="EMBL/GenBank/DDBJ databases">
        <authorList>
            <person name="Sun Q."/>
            <person name="Zhou Y."/>
        </authorList>
    </citation>
    <scope>NUCLEOTIDE SEQUENCE</scope>
    <source>
        <strain evidence="20">CGMCC 1.10998</strain>
    </source>
</reference>
<evidence type="ECO:0000313" key="21">
    <source>
        <dbReference type="Proteomes" id="UP000637423"/>
    </source>
</evidence>
<keyword evidence="21" id="KW-1185">Reference proteome</keyword>
<evidence type="ECO:0000256" key="10">
    <source>
        <dbReference type="ARBA" id="ARBA00022982"/>
    </source>
</evidence>
<keyword evidence="13" id="KW-0186">Copper</keyword>
<evidence type="ECO:0000259" key="19">
    <source>
        <dbReference type="PROSITE" id="PS51007"/>
    </source>
</evidence>
<dbReference type="GO" id="GO:0004129">
    <property type="term" value="F:cytochrome-c oxidase activity"/>
    <property type="evidence" value="ECO:0007669"/>
    <property type="project" value="UniProtKB-EC"/>
</dbReference>
<dbReference type="AlphaFoldDB" id="A0A916U509"/>
<dbReference type="GO" id="GO:0020037">
    <property type="term" value="F:heme binding"/>
    <property type="evidence" value="ECO:0007669"/>
    <property type="project" value="InterPro"/>
</dbReference>
<keyword evidence="8 16" id="KW-0479">Metal-binding</keyword>
<reference evidence="20" key="1">
    <citation type="journal article" date="2014" name="Int. J. Syst. Evol. Microbiol.">
        <title>Complete genome sequence of Corynebacterium casei LMG S-19264T (=DSM 44701T), isolated from a smear-ripened cheese.</title>
        <authorList>
            <consortium name="US DOE Joint Genome Institute (JGI-PGF)"/>
            <person name="Walter F."/>
            <person name="Albersmeier A."/>
            <person name="Kalinowski J."/>
            <person name="Ruckert C."/>
        </authorList>
    </citation>
    <scope>NUCLEOTIDE SEQUENCE</scope>
    <source>
        <strain evidence="20">CGMCC 1.10998</strain>
    </source>
</reference>
<keyword evidence="9" id="KW-1278">Translocase</keyword>
<evidence type="ECO:0000256" key="8">
    <source>
        <dbReference type="ARBA" id="ARBA00022723"/>
    </source>
</evidence>
<accession>A0A916U509</accession>
<feature type="domain" description="Cytochrome c" evidence="19">
    <location>
        <begin position="294"/>
        <end position="387"/>
    </location>
</feature>
<dbReference type="GO" id="GO:0016020">
    <property type="term" value="C:membrane"/>
    <property type="evidence" value="ECO:0007669"/>
    <property type="project" value="UniProtKB-SubCell"/>
</dbReference>
<dbReference type="InterPro" id="IPR036909">
    <property type="entry name" value="Cyt_c-like_dom_sf"/>
</dbReference>
<dbReference type="InterPro" id="IPR001505">
    <property type="entry name" value="Copper_CuA"/>
</dbReference>
<evidence type="ECO:0000256" key="3">
    <source>
        <dbReference type="ARBA" id="ARBA00007866"/>
    </source>
</evidence>
<feature type="transmembrane region" description="Helical" evidence="17">
    <location>
        <begin position="94"/>
        <end position="115"/>
    </location>
</feature>
<dbReference type="InterPro" id="IPR036257">
    <property type="entry name" value="Cyt_c_oxidase_su2_TM_sf"/>
</dbReference>
<proteinExistence type="inferred from homology"/>
<comment type="caution">
    <text evidence="20">The sequence shown here is derived from an EMBL/GenBank/DDBJ whole genome shotgun (WGS) entry which is preliminary data.</text>
</comment>
<dbReference type="CDD" id="cd13919">
    <property type="entry name" value="CuRO_HCO_II_like_5"/>
    <property type="match status" value="1"/>
</dbReference>
<sequence>MAMVIALIVIVVASLLFHLISPWWLTPLASNWDRMDHTLLITLVITGFFFVVINFFLAYAVVKFRHKPGNAAPMDAHSGHRAAYQPENKKLERWLIIATSIGIVGLLAPGLFVYADYVKAPPDAQVLEILGQQWQWRFRFPGPGGKLGVTNVNLISTSNPFGIDPKDPAGHDNVIINSGEVHLPLGKPVKVLLRSNDVLHDFFVPPFRARMNIVPGMVTTFWFTPTKAGRYEAMCAQLCGVGHANMRGYVVVEDEATFKAWLKAQPTFATSMASPVATSVASSPPAAGTAAVPDLVAQGKALSQSKGCVACHTLDGSAGVGPSWKGLYGKTETMADGSTALVDEAYLKDFIRNPTAKTVKGFAPIMPKIEMSDTELAALVAYIQSYGSPLNKKQ</sequence>
<comment type="catalytic activity">
    <reaction evidence="15">
        <text>4 Fe(II)-[cytochrome c] + O2 + 8 H(+)(in) = 4 Fe(III)-[cytochrome c] + 2 H2O + 4 H(+)(out)</text>
        <dbReference type="Rhea" id="RHEA:11436"/>
        <dbReference type="Rhea" id="RHEA-COMP:10350"/>
        <dbReference type="Rhea" id="RHEA-COMP:14399"/>
        <dbReference type="ChEBI" id="CHEBI:15377"/>
        <dbReference type="ChEBI" id="CHEBI:15378"/>
        <dbReference type="ChEBI" id="CHEBI:15379"/>
        <dbReference type="ChEBI" id="CHEBI:29033"/>
        <dbReference type="ChEBI" id="CHEBI:29034"/>
        <dbReference type="EC" id="7.1.1.9"/>
    </reaction>
</comment>
<evidence type="ECO:0000256" key="13">
    <source>
        <dbReference type="ARBA" id="ARBA00023008"/>
    </source>
</evidence>
<name>A0A916U509_9BURK</name>
<dbReference type="PROSITE" id="PS00078">
    <property type="entry name" value="COX2"/>
    <property type="match status" value="1"/>
</dbReference>
<dbReference type="Gene3D" id="1.10.760.10">
    <property type="entry name" value="Cytochrome c-like domain"/>
    <property type="match status" value="1"/>
</dbReference>
<dbReference type="GO" id="GO:0005507">
    <property type="term" value="F:copper ion binding"/>
    <property type="evidence" value="ECO:0007669"/>
    <property type="project" value="InterPro"/>
</dbReference>
<evidence type="ECO:0000256" key="12">
    <source>
        <dbReference type="ARBA" id="ARBA00023004"/>
    </source>
</evidence>
<evidence type="ECO:0000313" key="20">
    <source>
        <dbReference type="EMBL" id="GGC59713.1"/>
    </source>
</evidence>
<keyword evidence="11 17" id="KW-1133">Transmembrane helix</keyword>
<dbReference type="RefSeq" id="WP_188564246.1">
    <property type="nucleotide sequence ID" value="NZ_BMED01000001.1"/>
</dbReference>
<evidence type="ECO:0000256" key="16">
    <source>
        <dbReference type="PROSITE-ProRule" id="PRU00433"/>
    </source>
</evidence>
<evidence type="ECO:0000256" key="17">
    <source>
        <dbReference type="SAM" id="Phobius"/>
    </source>
</evidence>
<dbReference type="InterPro" id="IPR008972">
    <property type="entry name" value="Cupredoxin"/>
</dbReference>
<dbReference type="Proteomes" id="UP000637423">
    <property type="component" value="Unassembled WGS sequence"/>
</dbReference>
<evidence type="ECO:0000256" key="9">
    <source>
        <dbReference type="ARBA" id="ARBA00022967"/>
    </source>
</evidence>
<dbReference type="InterPro" id="IPR002429">
    <property type="entry name" value="CcO_II-like_C"/>
</dbReference>
<evidence type="ECO:0000256" key="4">
    <source>
        <dbReference type="ARBA" id="ARBA00012949"/>
    </source>
</evidence>
<comment type="similarity">
    <text evidence="3">Belongs to the cytochrome c oxidase subunit 2 family.</text>
</comment>
<keyword evidence="10" id="KW-0249">Electron transport</keyword>
<dbReference type="EMBL" id="BMED01000001">
    <property type="protein sequence ID" value="GGC59713.1"/>
    <property type="molecule type" value="Genomic_DNA"/>
</dbReference>
<keyword evidence="14 17" id="KW-0472">Membrane</keyword>
<evidence type="ECO:0000256" key="6">
    <source>
        <dbReference type="ARBA" id="ARBA00022617"/>
    </source>
</evidence>
<feature type="transmembrane region" description="Helical" evidence="17">
    <location>
        <begin position="38"/>
        <end position="62"/>
    </location>
</feature>
<evidence type="ECO:0000256" key="11">
    <source>
        <dbReference type="ARBA" id="ARBA00022989"/>
    </source>
</evidence>
<protein>
    <recommendedName>
        <fullName evidence="4">cytochrome-c oxidase</fullName>
        <ecNumber evidence="4">7.1.1.9</ecNumber>
    </recommendedName>
</protein>
<gene>
    <name evidence="20" type="ORF">GCM10011396_03240</name>
</gene>
<dbReference type="SUPFAM" id="SSF49503">
    <property type="entry name" value="Cupredoxins"/>
    <property type="match status" value="1"/>
</dbReference>
<keyword evidence="7 17" id="KW-0812">Transmembrane</keyword>
<dbReference type="InterPro" id="IPR009056">
    <property type="entry name" value="Cyt_c-like_dom"/>
</dbReference>
<evidence type="ECO:0000256" key="2">
    <source>
        <dbReference type="ARBA" id="ARBA00004418"/>
    </source>
</evidence>
<dbReference type="PROSITE" id="PS50857">
    <property type="entry name" value="COX2_CUA"/>
    <property type="match status" value="1"/>
</dbReference>
<dbReference type="GO" id="GO:0042597">
    <property type="term" value="C:periplasmic space"/>
    <property type="evidence" value="ECO:0007669"/>
    <property type="project" value="UniProtKB-SubCell"/>
</dbReference>
<evidence type="ECO:0000256" key="14">
    <source>
        <dbReference type="ARBA" id="ARBA00023136"/>
    </source>
</evidence>
<dbReference type="InterPro" id="IPR045187">
    <property type="entry name" value="CcO_II"/>
</dbReference>
<dbReference type="SUPFAM" id="SSF46626">
    <property type="entry name" value="Cytochrome c"/>
    <property type="match status" value="1"/>
</dbReference>
<dbReference type="PANTHER" id="PTHR22888">
    <property type="entry name" value="CYTOCHROME C OXIDASE, SUBUNIT II"/>
    <property type="match status" value="1"/>
</dbReference>
<dbReference type="Gene3D" id="1.10.287.90">
    <property type="match status" value="1"/>
</dbReference>
<dbReference type="PANTHER" id="PTHR22888:SF9">
    <property type="entry name" value="CYTOCHROME C OXIDASE SUBUNIT 2"/>
    <property type="match status" value="1"/>
</dbReference>
<dbReference type="Pfam" id="PF00034">
    <property type="entry name" value="Cytochrom_C"/>
    <property type="match status" value="1"/>
</dbReference>
<organism evidence="20 21">
    <name type="scientific">Undibacterium terreum</name>
    <dbReference type="NCBI Taxonomy" id="1224302"/>
    <lineage>
        <taxon>Bacteria</taxon>
        <taxon>Pseudomonadati</taxon>
        <taxon>Pseudomonadota</taxon>
        <taxon>Betaproteobacteria</taxon>
        <taxon>Burkholderiales</taxon>
        <taxon>Oxalobacteraceae</taxon>
        <taxon>Undibacterium</taxon>
    </lineage>
</organism>
<dbReference type="EC" id="7.1.1.9" evidence="4"/>
<keyword evidence="5" id="KW-0813">Transport</keyword>
<evidence type="ECO:0000259" key="18">
    <source>
        <dbReference type="PROSITE" id="PS50857"/>
    </source>
</evidence>
<keyword evidence="6 16" id="KW-0349">Heme</keyword>
<dbReference type="Pfam" id="PF00116">
    <property type="entry name" value="COX2"/>
    <property type="match status" value="1"/>
</dbReference>